<dbReference type="Pfam" id="PF00226">
    <property type="entry name" value="DnaJ"/>
    <property type="match status" value="1"/>
</dbReference>
<organism evidence="2">
    <name type="scientific">Ostreococcus mediterraneus</name>
    <dbReference type="NCBI Taxonomy" id="1486918"/>
    <lineage>
        <taxon>Eukaryota</taxon>
        <taxon>Viridiplantae</taxon>
        <taxon>Chlorophyta</taxon>
        <taxon>Mamiellophyceae</taxon>
        <taxon>Mamiellales</taxon>
        <taxon>Bathycoccaceae</taxon>
        <taxon>Ostreococcus</taxon>
    </lineage>
</organism>
<feature type="domain" description="J" evidence="1">
    <location>
        <begin position="51"/>
        <end position="108"/>
    </location>
</feature>
<dbReference type="InterPro" id="IPR036869">
    <property type="entry name" value="J_dom_sf"/>
</dbReference>
<accession>A0A7S0KPW2</accession>
<reference evidence="2" key="1">
    <citation type="submission" date="2021-01" db="EMBL/GenBank/DDBJ databases">
        <authorList>
            <person name="Corre E."/>
            <person name="Pelletier E."/>
            <person name="Niang G."/>
            <person name="Scheremetjew M."/>
            <person name="Finn R."/>
            <person name="Kale V."/>
            <person name="Holt S."/>
            <person name="Cochrane G."/>
            <person name="Meng A."/>
            <person name="Brown T."/>
            <person name="Cohen L."/>
        </authorList>
    </citation>
    <scope>NUCLEOTIDE SEQUENCE</scope>
    <source>
        <strain evidence="2">Clade-D-RCC2572</strain>
    </source>
</reference>
<evidence type="ECO:0000313" key="2">
    <source>
        <dbReference type="EMBL" id="CAD8587668.1"/>
    </source>
</evidence>
<dbReference type="CDD" id="cd06257">
    <property type="entry name" value="DnaJ"/>
    <property type="match status" value="1"/>
</dbReference>
<dbReference type="Gene3D" id="1.10.287.110">
    <property type="entry name" value="DnaJ domain"/>
    <property type="match status" value="1"/>
</dbReference>
<proteinExistence type="predicted"/>
<dbReference type="InterPro" id="IPR001623">
    <property type="entry name" value="DnaJ_domain"/>
</dbReference>
<dbReference type="AlphaFoldDB" id="A0A7S0KPW2"/>
<protein>
    <recommendedName>
        <fullName evidence="1">J domain-containing protein</fullName>
    </recommendedName>
</protein>
<gene>
    <name evidence="2" type="ORF">OMED0929_LOCUS6566</name>
</gene>
<dbReference type="PROSITE" id="PS50076">
    <property type="entry name" value="DNAJ_2"/>
    <property type="match status" value="1"/>
</dbReference>
<dbReference type="SMART" id="SM00271">
    <property type="entry name" value="DnaJ"/>
    <property type="match status" value="1"/>
</dbReference>
<evidence type="ECO:0000259" key="1">
    <source>
        <dbReference type="PROSITE" id="PS50076"/>
    </source>
</evidence>
<name>A0A7S0KPW2_9CHLO</name>
<dbReference type="EMBL" id="HBEW01007769">
    <property type="protein sequence ID" value="CAD8587668.1"/>
    <property type="molecule type" value="Transcribed_RNA"/>
</dbReference>
<dbReference type="SUPFAM" id="SSF46565">
    <property type="entry name" value="Chaperone J-domain"/>
    <property type="match status" value="1"/>
</dbReference>
<sequence length="319" mass="35033">MTCATSFASTSSAFCVRSRALAPTRARMRGGGRLRWGVIECAIRTKDAVSKAAAVLQISPKEARDERKLKRAFRAAALRTHPDIAGDSSEEAFKVVQSAYRTLRASLLEAEGSSSAAAALEDDDVEWAQHDWKWKARYGDVNDPNVARKHTAEERARAVEEQLGRMKSAAQMPPQKRGKRVIKPISQQKVPTPEEIAAMDNSAKTSFGKNMASRHSSNGAHDVLSAQLEGLHRKSHIKARVAEDEVVVEDDAASVGIHYSTIKAIEDSEEERFLRLARLAREWRAKQNTWRENGNAGDKMTPKELLQAAVIGASMGACS</sequence>